<sequence>MYELEYPAPAINAEGAPQDKGPTLIVALHGYADAGQAIEASADHLKAALNNRLVATFDADELIDYRSRRPATTVSGDNPIEIENLDLDMRAVWDVSGKPFLLLSGPEPDLRWQGFSRAVTDLVKKFNVEDTIMVYAAPTPSPHTRPLVVSAHGNSKKLVDRMFRFDQSMMVPGSAQLFIEKELAKQGRNVAGYTAHVPHYLASSPYPQAIYSLLDSVSKVVGLDLPLKSIASDIEKVAEQLEEQVMDSEEIQGVVAQLEEQYDSYVERYRNENPQAILPGEPTVPSGEEISEEFEKFLDALGNEDSWKELLLNQDLNDQEESVIEETTDSTGPDVDSPDENGAGGGNTPGQ</sequence>
<dbReference type="SUPFAM" id="SSF159659">
    <property type="entry name" value="Cgl1923-like"/>
    <property type="match status" value="1"/>
</dbReference>
<keyword evidence="3" id="KW-0647">Proteasome</keyword>
<dbReference type="InterPro" id="IPR008492">
    <property type="entry name" value="Rv2714-like"/>
</dbReference>
<keyword evidence="4" id="KW-1185">Reference proteome</keyword>
<dbReference type="AlphaFoldDB" id="A0A1L7D6V0"/>
<dbReference type="Pfam" id="PF09754">
    <property type="entry name" value="PAC2"/>
    <property type="match status" value="1"/>
</dbReference>
<evidence type="ECO:0000256" key="1">
    <source>
        <dbReference type="SAM" id="Coils"/>
    </source>
</evidence>
<dbReference type="Gene3D" id="3.40.50.10900">
    <property type="entry name" value="PAC-like subunit"/>
    <property type="match status" value="1"/>
</dbReference>
<dbReference type="PIRSF" id="PIRSF028754">
    <property type="entry name" value="UCP028754"/>
    <property type="match status" value="1"/>
</dbReference>
<feature type="region of interest" description="Disordered" evidence="2">
    <location>
        <begin position="314"/>
        <end position="351"/>
    </location>
</feature>
<proteinExistence type="predicted"/>
<dbReference type="InterPro" id="IPR019151">
    <property type="entry name" value="Proteasome_assmbl_chaperone_2"/>
</dbReference>
<dbReference type="InterPro" id="IPR038389">
    <property type="entry name" value="PSMG2_sf"/>
</dbReference>
<dbReference type="KEGG" id="cpho:CPHO_05205"/>
<name>A0A1L7D6V0_9CORY</name>
<feature type="coiled-coil region" evidence="1">
    <location>
        <begin position="231"/>
        <end position="268"/>
    </location>
</feature>
<feature type="compositionally biased region" description="Acidic residues" evidence="2">
    <location>
        <begin position="317"/>
        <end position="328"/>
    </location>
</feature>
<dbReference type="Proteomes" id="UP000185491">
    <property type="component" value="Chromosome"/>
</dbReference>
<organism evidence="3 4">
    <name type="scientific">Corynebacterium phocae</name>
    <dbReference type="NCBI Taxonomy" id="161895"/>
    <lineage>
        <taxon>Bacteria</taxon>
        <taxon>Bacillati</taxon>
        <taxon>Actinomycetota</taxon>
        <taxon>Actinomycetes</taxon>
        <taxon>Mycobacteriales</taxon>
        <taxon>Corynebacteriaceae</taxon>
        <taxon>Corynebacterium</taxon>
    </lineage>
</organism>
<dbReference type="Gene3D" id="1.10.287.100">
    <property type="match status" value="1"/>
</dbReference>
<accession>A0A1L7D6V0</accession>
<dbReference type="EMBL" id="CP009249">
    <property type="protein sequence ID" value="APT93682.1"/>
    <property type="molecule type" value="Genomic_DNA"/>
</dbReference>
<dbReference type="STRING" id="161895.CPHO_05205"/>
<evidence type="ECO:0000313" key="4">
    <source>
        <dbReference type="Proteomes" id="UP000185491"/>
    </source>
</evidence>
<evidence type="ECO:0000256" key="2">
    <source>
        <dbReference type="SAM" id="MobiDB-lite"/>
    </source>
</evidence>
<evidence type="ECO:0000313" key="3">
    <source>
        <dbReference type="EMBL" id="APT93682.1"/>
    </source>
</evidence>
<dbReference type="GO" id="GO:0000502">
    <property type="term" value="C:proteasome complex"/>
    <property type="evidence" value="ECO:0007669"/>
    <property type="project" value="UniProtKB-KW"/>
</dbReference>
<reference evidence="3 4" key="1">
    <citation type="submission" date="2014-08" db="EMBL/GenBank/DDBJ databases">
        <title>Complete genome sequence of Corynebacterium phocae M408/89/1(T)(=DSM 44612(T)), isolated from the common seal (Phoca vitulina).</title>
        <authorList>
            <person name="Ruckert C."/>
            <person name="Albersmeier A."/>
            <person name="Winkler A."/>
            <person name="Kalinowski J."/>
        </authorList>
    </citation>
    <scope>NUCLEOTIDE SEQUENCE [LARGE SCALE GENOMIC DNA]</scope>
    <source>
        <strain evidence="3 4">M408/89/1</strain>
    </source>
</reference>
<protein>
    <submittedName>
        <fullName evidence="3">Proteasome protein</fullName>
    </submittedName>
</protein>
<keyword evidence="1" id="KW-0175">Coiled coil</keyword>
<feature type="compositionally biased region" description="Gly residues" evidence="2">
    <location>
        <begin position="342"/>
        <end position="351"/>
    </location>
</feature>
<gene>
    <name evidence="3" type="ORF">CPHO_05205</name>
</gene>